<feature type="region of interest" description="Disordered" evidence="1">
    <location>
        <begin position="39"/>
        <end position="124"/>
    </location>
</feature>
<name>A0A9N9E952_9GLOM</name>
<proteinExistence type="predicted"/>
<keyword evidence="4" id="KW-1185">Reference proteome</keyword>
<comment type="caution">
    <text evidence="3">The sequence shown here is derived from an EMBL/GenBank/DDBJ whole genome shotgun (WGS) entry which is preliminary data.</text>
</comment>
<feature type="compositionally biased region" description="Polar residues" evidence="1">
    <location>
        <begin position="113"/>
        <end position="124"/>
    </location>
</feature>
<keyword evidence="2" id="KW-0812">Transmembrane</keyword>
<evidence type="ECO:0000256" key="1">
    <source>
        <dbReference type="SAM" id="MobiDB-lite"/>
    </source>
</evidence>
<dbReference type="AlphaFoldDB" id="A0A9N9E952"/>
<dbReference type="EMBL" id="CAJVPJ010006371">
    <property type="protein sequence ID" value="CAG8668256.1"/>
    <property type="molecule type" value="Genomic_DNA"/>
</dbReference>
<accession>A0A9N9E952</accession>
<gene>
    <name evidence="3" type="ORF">POCULU_LOCUS10819</name>
</gene>
<feature type="transmembrane region" description="Helical" evidence="2">
    <location>
        <begin position="12"/>
        <end position="31"/>
    </location>
</feature>
<feature type="compositionally biased region" description="Low complexity" evidence="1">
    <location>
        <begin position="95"/>
        <end position="104"/>
    </location>
</feature>
<keyword evidence="2" id="KW-0472">Membrane</keyword>
<evidence type="ECO:0000256" key="2">
    <source>
        <dbReference type="SAM" id="Phobius"/>
    </source>
</evidence>
<feature type="compositionally biased region" description="Polar residues" evidence="1">
    <location>
        <begin position="84"/>
        <end position="94"/>
    </location>
</feature>
<protein>
    <submittedName>
        <fullName evidence="3">10278_t:CDS:1</fullName>
    </submittedName>
</protein>
<organism evidence="3 4">
    <name type="scientific">Paraglomus occultum</name>
    <dbReference type="NCBI Taxonomy" id="144539"/>
    <lineage>
        <taxon>Eukaryota</taxon>
        <taxon>Fungi</taxon>
        <taxon>Fungi incertae sedis</taxon>
        <taxon>Mucoromycota</taxon>
        <taxon>Glomeromycotina</taxon>
        <taxon>Glomeromycetes</taxon>
        <taxon>Paraglomerales</taxon>
        <taxon>Paraglomeraceae</taxon>
        <taxon>Paraglomus</taxon>
    </lineage>
</organism>
<reference evidence="3" key="1">
    <citation type="submission" date="2021-06" db="EMBL/GenBank/DDBJ databases">
        <authorList>
            <person name="Kallberg Y."/>
            <person name="Tangrot J."/>
            <person name="Rosling A."/>
        </authorList>
    </citation>
    <scope>NUCLEOTIDE SEQUENCE</scope>
    <source>
        <strain evidence="3">IA702</strain>
    </source>
</reference>
<dbReference type="OrthoDB" id="2431596at2759"/>
<evidence type="ECO:0000313" key="4">
    <source>
        <dbReference type="Proteomes" id="UP000789572"/>
    </source>
</evidence>
<feature type="non-terminal residue" evidence="3">
    <location>
        <position position="1"/>
    </location>
</feature>
<dbReference type="Proteomes" id="UP000789572">
    <property type="component" value="Unassembled WGS sequence"/>
</dbReference>
<sequence>PFFSKPIGKAVLAVSLLILTMFILIALFWCYRSRSKRKDKNHKTRGIPASMSKSRVTPAPSQPSILTESKAPEPFLEPEMMTPISPSSGNQFDNASTASAAQSSRQPKRSYTIYGTQGASTSNVELSGTSNTYYPIVQQHHFMSSEHEPWE</sequence>
<keyword evidence="2" id="KW-1133">Transmembrane helix</keyword>
<evidence type="ECO:0000313" key="3">
    <source>
        <dbReference type="EMBL" id="CAG8668256.1"/>
    </source>
</evidence>